<dbReference type="GO" id="GO:0003824">
    <property type="term" value="F:catalytic activity"/>
    <property type="evidence" value="ECO:0007669"/>
    <property type="project" value="InterPro"/>
</dbReference>
<evidence type="ECO:0000256" key="1">
    <source>
        <dbReference type="ARBA" id="ARBA00022664"/>
    </source>
</evidence>
<dbReference type="EMBL" id="JACTNZ010000008">
    <property type="protein sequence ID" value="KAG5535818.1"/>
    <property type="molecule type" value="Genomic_DNA"/>
</dbReference>
<name>A0AAV6J5P9_9ERIC</name>
<dbReference type="Pfam" id="PF01467">
    <property type="entry name" value="CTP_transf_like"/>
    <property type="match status" value="1"/>
</dbReference>
<evidence type="ECO:0000256" key="3">
    <source>
        <dbReference type="ARBA" id="ARBA00023187"/>
    </source>
</evidence>
<keyword evidence="2" id="KW-0694">RNA-binding</keyword>
<keyword evidence="1" id="KW-0507">mRNA processing</keyword>
<dbReference type="InterPro" id="IPR004821">
    <property type="entry name" value="Cyt_trans-like"/>
</dbReference>
<dbReference type="PANTHER" id="PTHR23139">
    <property type="entry name" value="RNA-BINDING PROTEIN"/>
    <property type="match status" value="1"/>
</dbReference>
<sequence>MCYCYTKPTVCGNGSLAVCGNGSLAVRWNARPSRTVTSEFPNHARNQPFREQDIEMGTRVTRSASDLGMDSFNKQVKEVFPTIAPAVGLSVGLAVGQSSIADEISELIRRPKLEAGICYDPGAPLLYLQSSVDILVATPGRLMHHMLILQKGLISAKHRIEMCHLACKSSEFIMVDPWEANQDTFQRTLSVLCRIKSLLVESGRISGDSLMAMLVCGSDLLEYFSIPGFWIPEQEGIPSHHCAIVLESKKIRDVEFERFREWKQQIAIRGVADLSLCSEFLESHWSHNWSFHRTLGSKECVVSASVEFYTSGFDHNDISTFPKSYPIVLTASQFSANVNAKKSAKDYRVQGNREDLDNYGFSPQPLSNNHAGAYSDSKYQGLAVTDIASAALNGIEMGVKTLTVGRANQGTTQPKPEQVNVLLHAQQQIALQGAPVKVRPSDYNPSLAATLGPSQHNPNLSLGAVGLTPGSAGGLEGPDRIFVGGLSYYFTEDLMVTDIACAALNGIKMGDKTLTVKRANQGTPQPKPKQENVLLHAQQQIALQRLMLQPAALATKVLCLTQAVNVGELKVIEDNEDVIEDMRTECGNFGTLEKVVIPRLNPNGEPTPGLGRLVMQKPQGSGVEKFSDVLKSRGGEWTLIPRDEWRVVFEIPISSNPKKDGYTNLAFHEFWWMSSVCGASRSREKSISAISKVAVIGWFIWKARNNIVFNNGVLNPMEAVSKIRSGIPLGKERLKQIVTAANLDDGAAMAAVVFRDHQGKIRQNSRR</sequence>
<accession>A0AAV6J5P9</accession>
<dbReference type="InterPro" id="IPR012677">
    <property type="entry name" value="Nucleotide-bd_a/b_plait_sf"/>
</dbReference>
<dbReference type="InterPro" id="IPR014729">
    <property type="entry name" value="Rossmann-like_a/b/a_fold"/>
</dbReference>
<reference evidence="5" key="1">
    <citation type="submission" date="2020-08" db="EMBL/GenBank/DDBJ databases">
        <title>Plant Genome Project.</title>
        <authorList>
            <person name="Zhang R.-G."/>
        </authorList>
    </citation>
    <scope>NUCLEOTIDE SEQUENCE</scope>
    <source>
        <strain evidence="5">WSP0</strain>
        <tissue evidence="5">Leaf</tissue>
    </source>
</reference>
<comment type="caution">
    <text evidence="5">The sequence shown here is derived from an EMBL/GenBank/DDBJ whole genome shotgun (WGS) entry which is preliminary data.</text>
</comment>
<feature type="domain" description="Cytidyltransferase-like" evidence="4">
    <location>
        <begin position="145"/>
        <end position="230"/>
    </location>
</feature>
<organism evidence="5 6">
    <name type="scientific">Rhododendron griersonianum</name>
    <dbReference type="NCBI Taxonomy" id="479676"/>
    <lineage>
        <taxon>Eukaryota</taxon>
        <taxon>Viridiplantae</taxon>
        <taxon>Streptophyta</taxon>
        <taxon>Embryophyta</taxon>
        <taxon>Tracheophyta</taxon>
        <taxon>Spermatophyta</taxon>
        <taxon>Magnoliopsida</taxon>
        <taxon>eudicotyledons</taxon>
        <taxon>Gunneridae</taxon>
        <taxon>Pentapetalae</taxon>
        <taxon>asterids</taxon>
        <taxon>Ericales</taxon>
        <taxon>Ericaceae</taxon>
        <taxon>Ericoideae</taxon>
        <taxon>Rhodoreae</taxon>
        <taxon>Rhododendron</taxon>
    </lineage>
</organism>
<evidence type="ECO:0000313" key="5">
    <source>
        <dbReference type="EMBL" id="KAG5535818.1"/>
    </source>
</evidence>
<dbReference type="SUPFAM" id="SSF52374">
    <property type="entry name" value="Nucleotidylyl transferase"/>
    <property type="match status" value="1"/>
</dbReference>
<protein>
    <recommendedName>
        <fullName evidence="4">Cytidyltransferase-like domain-containing protein</fullName>
    </recommendedName>
</protein>
<keyword evidence="3" id="KW-0508">mRNA splicing</keyword>
<dbReference type="GO" id="GO:0008380">
    <property type="term" value="P:RNA splicing"/>
    <property type="evidence" value="ECO:0007669"/>
    <property type="project" value="UniProtKB-KW"/>
</dbReference>
<evidence type="ECO:0000313" key="6">
    <source>
        <dbReference type="Proteomes" id="UP000823749"/>
    </source>
</evidence>
<evidence type="ECO:0000256" key="2">
    <source>
        <dbReference type="ARBA" id="ARBA00022884"/>
    </source>
</evidence>
<dbReference type="Proteomes" id="UP000823749">
    <property type="component" value="Chromosome 8"/>
</dbReference>
<dbReference type="Gene3D" id="3.40.50.620">
    <property type="entry name" value="HUPs"/>
    <property type="match status" value="1"/>
</dbReference>
<proteinExistence type="predicted"/>
<dbReference type="CDD" id="cd12232">
    <property type="entry name" value="RRM3_U2AF65"/>
    <property type="match status" value="1"/>
</dbReference>
<dbReference type="Gene3D" id="3.30.70.330">
    <property type="match status" value="1"/>
</dbReference>
<dbReference type="GO" id="GO:0006397">
    <property type="term" value="P:mRNA processing"/>
    <property type="evidence" value="ECO:0007669"/>
    <property type="project" value="UniProtKB-KW"/>
</dbReference>
<keyword evidence="6" id="KW-1185">Reference proteome</keyword>
<dbReference type="AlphaFoldDB" id="A0AAV6J5P9"/>
<dbReference type="GO" id="GO:0003723">
    <property type="term" value="F:RNA binding"/>
    <property type="evidence" value="ECO:0007669"/>
    <property type="project" value="UniProtKB-KW"/>
</dbReference>
<evidence type="ECO:0000259" key="4">
    <source>
        <dbReference type="Pfam" id="PF01467"/>
    </source>
</evidence>
<gene>
    <name evidence="5" type="ORF">RHGRI_023548</name>
</gene>